<dbReference type="AlphaFoldDB" id="A0A919W378"/>
<keyword evidence="1" id="KW-1133">Transmembrane helix</keyword>
<dbReference type="RefSeq" id="WP_213004815.1">
    <property type="nucleotide sequence ID" value="NZ_BOQN01000008.1"/>
</dbReference>
<keyword evidence="4" id="KW-1185">Reference proteome</keyword>
<organism evidence="3 4">
    <name type="scientific">Paractinoplanes toevensis</name>
    <dbReference type="NCBI Taxonomy" id="571911"/>
    <lineage>
        <taxon>Bacteria</taxon>
        <taxon>Bacillati</taxon>
        <taxon>Actinomycetota</taxon>
        <taxon>Actinomycetes</taxon>
        <taxon>Micromonosporales</taxon>
        <taxon>Micromonosporaceae</taxon>
        <taxon>Paractinoplanes</taxon>
    </lineage>
</organism>
<protein>
    <recommendedName>
        <fullName evidence="2">Helix-turn-helix domain-containing protein</fullName>
    </recommendedName>
</protein>
<accession>A0A919W378</accession>
<dbReference type="Proteomes" id="UP000677082">
    <property type="component" value="Unassembled WGS sequence"/>
</dbReference>
<reference evidence="3 4" key="1">
    <citation type="submission" date="2021-03" db="EMBL/GenBank/DDBJ databases">
        <title>Whole genome shotgun sequence of Actinoplanes toevensis NBRC 105298.</title>
        <authorList>
            <person name="Komaki H."/>
            <person name="Tamura T."/>
        </authorList>
    </citation>
    <scope>NUCLEOTIDE SEQUENCE [LARGE SCALE GENOMIC DNA]</scope>
    <source>
        <strain evidence="3 4">NBRC 105298</strain>
    </source>
</reference>
<evidence type="ECO:0000313" key="4">
    <source>
        <dbReference type="Proteomes" id="UP000677082"/>
    </source>
</evidence>
<gene>
    <name evidence="3" type="ORF">Ato02nite_006260</name>
</gene>
<evidence type="ECO:0000313" key="3">
    <source>
        <dbReference type="EMBL" id="GIM88833.1"/>
    </source>
</evidence>
<feature type="domain" description="Helix-turn-helix" evidence="2">
    <location>
        <begin position="96"/>
        <end position="143"/>
    </location>
</feature>
<evidence type="ECO:0000256" key="1">
    <source>
        <dbReference type="SAM" id="Phobius"/>
    </source>
</evidence>
<feature type="transmembrane region" description="Helical" evidence="1">
    <location>
        <begin position="36"/>
        <end position="53"/>
    </location>
</feature>
<keyword evidence="1" id="KW-0812">Transmembrane</keyword>
<comment type="caution">
    <text evidence="3">The sequence shown here is derived from an EMBL/GenBank/DDBJ whole genome shotgun (WGS) entry which is preliminary data.</text>
</comment>
<sequence length="157" mass="16409">MSLPSQPRRPLSPWPIGAAILGAFVVLAIVFNNSLAAVQVMVVGALIVGLLLVRTSAKSRSSSVEAMTGRKPESTEKPAPLRSAHLIARGDSLPAVLTIKDAADYLQSDIKTVTAELVAGRLPGNKLGGEWRIRTAALDLWLDGDYGAAAAARAASQ</sequence>
<evidence type="ECO:0000259" key="2">
    <source>
        <dbReference type="Pfam" id="PF12728"/>
    </source>
</evidence>
<dbReference type="InterPro" id="IPR041657">
    <property type="entry name" value="HTH_17"/>
</dbReference>
<name>A0A919W378_9ACTN</name>
<proteinExistence type="predicted"/>
<keyword evidence="1" id="KW-0472">Membrane</keyword>
<feature type="transmembrane region" description="Helical" evidence="1">
    <location>
        <begin position="12"/>
        <end position="30"/>
    </location>
</feature>
<dbReference type="Pfam" id="PF12728">
    <property type="entry name" value="HTH_17"/>
    <property type="match status" value="1"/>
</dbReference>
<dbReference type="EMBL" id="BOQN01000008">
    <property type="protein sequence ID" value="GIM88833.1"/>
    <property type="molecule type" value="Genomic_DNA"/>
</dbReference>